<dbReference type="InterPro" id="IPR036322">
    <property type="entry name" value="WD40_repeat_dom_sf"/>
</dbReference>
<dbReference type="PROSITE" id="PS50082">
    <property type="entry name" value="WD_REPEATS_2"/>
    <property type="match status" value="1"/>
</dbReference>
<dbReference type="KEGG" id="csl:COCSUDRAFT_46913"/>
<dbReference type="PANTHER" id="PTHR14107:SF16">
    <property type="entry name" value="AT02583P"/>
    <property type="match status" value="1"/>
</dbReference>
<feature type="repeat" description="WD" evidence="3">
    <location>
        <begin position="197"/>
        <end position="238"/>
    </location>
</feature>
<dbReference type="Proteomes" id="UP000007264">
    <property type="component" value="Unassembled WGS sequence"/>
</dbReference>
<dbReference type="InterPro" id="IPR001680">
    <property type="entry name" value="WD40_rpt"/>
</dbReference>
<feature type="region of interest" description="Disordered" evidence="4">
    <location>
        <begin position="366"/>
        <end position="434"/>
    </location>
</feature>
<dbReference type="EMBL" id="AGSI01000005">
    <property type="protein sequence ID" value="EIE24697.1"/>
    <property type="molecule type" value="Genomic_DNA"/>
</dbReference>
<dbReference type="Pfam" id="PF00400">
    <property type="entry name" value="WD40"/>
    <property type="match status" value="2"/>
</dbReference>
<protein>
    <submittedName>
        <fullName evidence="5">WD40 repeat-like protein</fullName>
    </submittedName>
</protein>
<dbReference type="PANTHER" id="PTHR14107">
    <property type="entry name" value="WD REPEAT PROTEIN"/>
    <property type="match status" value="1"/>
</dbReference>
<dbReference type="SUPFAM" id="SSF50978">
    <property type="entry name" value="WD40 repeat-like"/>
    <property type="match status" value="1"/>
</dbReference>
<dbReference type="GeneID" id="17042698"/>
<feature type="compositionally biased region" description="Basic and acidic residues" evidence="4">
    <location>
        <begin position="513"/>
        <end position="523"/>
    </location>
</feature>
<feature type="compositionally biased region" description="Basic and acidic residues" evidence="4">
    <location>
        <begin position="386"/>
        <end position="396"/>
    </location>
</feature>
<dbReference type="AlphaFoldDB" id="I0Z228"/>
<dbReference type="OrthoDB" id="3367at2759"/>
<dbReference type="InterPro" id="IPR015943">
    <property type="entry name" value="WD40/YVTN_repeat-like_dom_sf"/>
</dbReference>
<dbReference type="Gene3D" id="2.130.10.10">
    <property type="entry name" value="YVTN repeat-like/Quinoprotein amine dehydrogenase"/>
    <property type="match status" value="1"/>
</dbReference>
<evidence type="ECO:0000313" key="6">
    <source>
        <dbReference type="Proteomes" id="UP000007264"/>
    </source>
</evidence>
<proteinExistence type="predicted"/>
<evidence type="ECO:0000256" key="1">
    <source>
        <dbReference type="ARBA" id="ARBA00022574"/>
    </source>
</evidence>
<feature type="region of interest" description="Disordered" evidence="4">
    <location>
        <begin position="303"/>
        <end position="334"/>
    </location>
</feature>
<evidence type="ECO:0000256" key="4">
    <source>
        <dbReference type="SAM" id="MobiDB-lite"/>
    </source>
</evidence>
<keyword evidence="2" id="KW-0677">Repeat</keyword>
<dbReference type="STRING" id="574566.I0Z228"/>
<dbReference type="RefSeq" id="XP_005649241.1">
    <property type="nucleotide sequence ID" value="XM_005649184.1"/>
</dbReference>
<comment type="caution">
    <text evidence="5">The sequence shown here is derived from an EMBL/GenBank/DDBJ whole genome shotgun (WGS) entry which is preliminary data.</text>
</comment>
<sequence length="523" mass="55641">MAHQGRVIKRTFKTPEGRFQIHSERPNACNFNKEKPTRLTLAKLNTGTFVVFNLQEYIYICSYANTDKVPQCLINFNLAPSGSVMHPTCHAHSPARDGFDLLVGLSTGDVVVASLQAQVAAPQTNTKLVSQLHFNLESSVDATRAVGVEWVPHTNGDLFVAAHMSGSVYTYSKGSVSGTGGHFSARTNGNLAPVSTLNACQKGLNAMALSPDGSRIATAGRDSVVRVHDLGTGALLTGFRTYYGNPLCCTWSPDGQYVAAGGEDDLVAVFGMEELRVVAWGEGHGSWVSAVSFDPWVVRQGEGEGEAAAAPSGSDGGDVDMEAESASEGAKPASTGTCYRLGSVGQDCQLCLWDLAVPAPRHRLAHASSAGPDLNPRALRPPARQEPARRGRDSSAVKDGSPKLLAKLSSSLHRDSSPSAHHRSDSSSSSCLPPEVVPTTPRKYMHFIQAFAAIRCATEPASDLVFSHDALFTACHGGSVKAWERLRHLPPSPPDEAQRAEPSTASAPQKIQESARRAPDVDL</sequence>
<feature type="region of interest" description="Disordered" evidence="4">
    <location>
        <begin position="486"/>
        <end position="523"/>
    </location>
</feature>
<dbReference type="SMART" id="SM00320">
    <property type="entry name" value="WD40"/>
    <property type="match status" value="4"/>
</dbReference>
<accession>I0Z228</accession>
<dbReference type="InterPro" id="IPR051362">
    <property type="entry name" value="WD_repeat_creC_regulators"/>
</dbReference>
<evidence type="ECO:0000256" key="3">
    <source>
        <dbReference type="PROSITE-ProRule" id="PRU00221"/>
    </source>
</evidence>
<gene>
    <name evidence="5" type="ORF">COCSUDRAFT_46913</name>
</gene>
<feature type="compositionally biased region" description="Polar residues" evidence="4">
    <location>
        <begin position="501"/>
        <end position="512"/>
    </location>
</feature>
<keyword evidence="1 3" id="KW-0853">WD repeat</keyword>
<dbReference type="eggNOG" id="KOG2394">
    <property type="taxonomic scope" value="Eukaryota"/>
</dbReference>
<keyword evidence="6" id="KW-1185">Reference proteome</keyword>
<evidence type="ECO:0000256" key="2">
    <source>
        <dbReference type="ARBA" id="ARBA00022737"/>
    </source>
</evidence>
<feature type="compositionally biased region" description="Low complexity" evidence="4">
    <location>
        <begin position="402"/>
        <end position="411"/>
    </location>
</feature>
<organism evidence="5 6">
    <name type="scientific">Coccomyxa subellipsoidea (strain C-169)</name>
    <name type="common">Green microalga</name>
    <dbReference type="NCBI Taxonomy" id="574566"/>
    <lineage>
        <taxon>Eukaryota</taxon>
        <taxon>Viridiplantae</taxon>
        <taxon>Chlorophyta</taxon>
        <taxon>core chlorophytes</taxon>
        <taxon>Trebouxiophyceae</taxon>
        <taxon>Trebouxiophyceae incertae sedis</taxon>
        <taxon>Coccomyxaceae</taxon>
        <taxon>Coccomyxa</taxon>
        <taxon>Coccomyxa subellipsoidea</taxon>
    </lineage>
</organism>
<name>I0Z228_COCSC</name>
<evidence type="ECO:0000313" key="5">
    <source>
        <dbReference type="EMBL" id="EIE24697.1"/>
    </source>
</evidence>
<reference evidence="5 6" key="1">
    <citation type="journal article" date="2012" name="Genome Biol.">
        <title>The genome of the polar eukaryotic microalga coccomyxa subellipsoidea reveals traits of cold adaptation.</title>
        <authorList>
            <person name="Blanc G."/>
            <person name="Agarkova I."/>
            <person name="Grimwood J."/>
            <person name="Kuo A."/>
            <person name="Brueggeman A."/>
            <person name="Dunigan D."/>
            <person name="Gurnon J."/>
            <person name="Ladunga I."/>
            <person name="Lindquist E."/>
            <person name="Lucas S."/>
            <person name="Pangilinan J."/>
            <person name="Proschold T."/>
            <person name="Salamov A."/>
            <person name="Schmutz J."/>
            <person name="Weeks D."/>
            <person name="Yamada T."/>
            <person name="Claverie J.M."/>
            <person name="Grigoriev I."/>
            <person name="Van Etten J."/>
            <person name="Lomsadze A."/>
            <person name="Borodovsky M."/>
        </authorList>
    </citation>
    <scope>NUCLEOTIDE SEQUENCE [LARGE SCALE GENOMIC DNA]</scope>
    <source>
        <strain evidence="5 6">C-169</strain>
    </source>
</reference>